<accession>A0AA42CXA7</accession>
<protein>
    <submittedName>
        <fullName evidence="3">DUF1285 domain-containing protein</fullName>
    </submittedName>
</protein>
<keyword evidence="4" id="KW-1185">Reference proteome</keyword>
<feature type="domain" description="DUF1285" evidence="2">
    <location>
        <begin position="94"/>
        <end position="168"/>
    </location>
</feature>
<gene>
    <name evidence="3" type="ORF">OQ287_05355</name>
</gene>
<comment type="caution">
    <text evidence="3">The sequence shown here is derived from an EMBL/GenBank/DDBJ whole genome shotgun (WGS) entry which is preliminary data.</text>
</comment>
<evidence type="ECO:0000313" key="3">
    <source>
        <dbReference type="EMBL" id="MCX2523658.1"/>
    </source>
</evidence>
<proteinExistence type="predicted"/>
<dbReference type="EMBL" id="JAPIVE010000001">
    <property type="protein sequence ID" value="MCX2523658.1"/>
    <property type="molecule type" value="Genomic_DNA"/>
</dbReference>
<dbReference type="InterPro" id="IPR023361">
    <property type="entry name" value="DUF1285_beta_roll_sf"/>
</dbReference>
<dbReference type="AlphaFoldDB" id="A0AA42CXA7"/>
<feature type="domain" description="DUF1285" evidence="1">
    <location>
        <begin position="18"/>
        <end position="85"/>
    </location>
</feature>
<sequence length="180" mass="20727">MLERIIAHLDGQPAAAIPPLMDWNPPLTGDMPLIIDHDGQWYHDGTLMTREPLRRLLATLMRRESDGEFYLVTPVEKLRIQVEDTPFYIMDATCRDEGWEVTTDVGDRFVLDDSYCLMLDDSDRPPTMPVRFGLTARVHRNVFYRWVDDAIFRETDSLTECGVMSQGIWQCLGRMVDGTS</sequence>
<evidence type="ECO:0000259" key="1">
    <source>
        <dbReference type="Pfam" id="PF06938"/>
    </source>
</evidence>
<name>A0AA42CXA7_9GAMM</name>
<dbReference type="InterPro" id="IPR048342">
    <property type="entry name" value="DUF1285_C"/>
</dbReference>
<dbReference type="Pfam" id="PF06938">
    <property type="entry name" value="DUF1285_N"/>
    <property type="match status" value="1"/>
</dbReference>
<reference evidence="3" key="1">
    <citation type="submission" date="2022-11" db="EMBL/GenBank/DDBJ databases">
        <title>Larsenimonas rhizosphaerae sp. nov., isolated from a tidal mudflat.</title>
        <authorList>
            <person name="Lee S.D."/>
            <person name="Kim I.S."/>
        </authorList>
    </citation>
    <scope>NUCLEOTIDE SEQUENCE</scope>
    <source>
        <strain evidence="3">GH2-1</strain>
    </source>
</reference>
<dbReference type="Gene3D" id="3.10.540.10">
    <property type="entry name" value="duf1285 like domain"/>
    <property type="match status" value="1"/>
</dbReference>
<dbReference type="Gene3D" id="2.30.270.10">
    <property type="entry name" value="duf1285 protein"/>
    <property type="match status" value="1"/>
</dbReference>
<evidence type="ECO:0000259" key="2">
    <source>
        <dbReference type="Pfam" id="PF21028"/>
    </source>
</evidence>
<organism evidence="3 4">
    <name type="scientific">Larsenimonas rhizosphaerae</name>
    <dbReference type="NCBI Taxonomy" id="2944682"/>
    <lineage>
        <taxon>Bacteria</taxon>
        <taxon>Pseudomonadati</taxon>
        <taxon>Pseudomonadota</taxon>
        <taxon>Gammaproteobacteria</taxon>
        <taxon>Oceanospirillales</taxon>
        <taxon>Halomonadaceae</taxon>
        <taxon>Larsenimonas</taxon>
    </lineage>
</organism>
<dbReference type="RefSeq" id="WP_250937416.1">
    <property type="nucleotide sequence ID" value="NZ_JAMLJK010000001.1"/>
</dbReference>
<evidence type="ECO:0000313" key="4">
    <source>
        <dbReference type="Proteomes" id="UP001165678"/>
    </source>
</evidence>
<dbReference type="Pfam" id="PF21028">
    <property type="entry name" value="DUF1285_C"/>
    <property type="match status" value="1"/>
</dbReference>
<dbReference type="Proteomes" id="UP001165678">
    <property type="component" value="Unassembled WGS sequence"/>
</dbReference>
<dbReference type="InterPro" id="IPR048341">
    <property type="entry name" value="DUF1285_N"/>
</dbReference>